<accession>A0A0B6YA90</accession>
<dbReference type="AlphaFoldDB" id="A0A0B6YA90"/>
<sequence length="54" mass="6172">KARLHAKKQSEAPYQATCRQKLQARVRRLIGSVEKRKHLVSQQETVVSEPACTK</sequence>
<name>A0A0B6YA90_9EUPU</name>
<dbReference type="EMBL" id="HACG01005876">
    <property type="protein sequence ID" value="CEK52741.1"/>
    <property type="molecule type" value="Transcribed_RNA"/>
</dbReference>
<feature type="non-terminal residue" evidence="1">
    <location>
        <position position="1"/>
    </location>
</feature>
<proteinExistence type="predicted"/>
<gene>
    <name evidence="1" type="primary">ORF17876</name>
</gene>
<protein>
    <submittedName>
        <fullName evidence="1">Uncharacterized protein</fullName>
    </submittedName>
</protein>
<reference evidence="1" key="1">
    <citation type="submission" date="2014-12" db="EMBL/GenBank/DDBJ databases">
        <title>Insight into the proteome of Arion vulgaris.</title>
        <authorList>
            <person name="Aradska J."/>
            <person name="Bulat T."/>
            <person name="Smidak R."/>
            <person name="Sarate P."/>
            <person name="Gangsoo J."/>
            <person name="Sialana F."/>
            <person name="Bilban M."/>
            <person name="Lubec G."/>
        </authorList>
    </citation>
    <scope>NUCLEOTIDE SEQUENCE</scope>
    <source>
        <tissue evidence="1">Skin</tissue>
    </source>
</reference>
<organism evidence="1">
    <name type="scientific">Arion vulgaris</name>
    <dbReference type="NCBI Taxonomy" id="1028688"/>
    <lineage>
        <taxon>Eukaryota</taxon>
        <taxon>Metazoa</taxon>
        <taxon>Spiralia</taxon>
        <taxon>Lophotrochozoa</taxon>
        <taxon>Mollusca</taxon>
        <taxon>Gastropoda</taxon>
        <taxon>Heterobranchia</taxon>
        <taxon>Euthyneura</taxon>
        <taxon>Panpulmonata</taxon>
        <taxon>Eupulmonata</taxon>
        <taxon>Stylommatophora</taxon>
        <taxon>Helicina</taxon>
        <taxon>Arionoidea</taxon>
        <taxon>Arionidae</taxon>
        <taxon>Arion</taxon>
    </lineage>
</organism>
<evidence type="ECO:0000313" key="1">
    <source>
        <dbReference type="EMBL" id="CEK52741.1"/>
    </source>
</evidence>